<evidence type="ECO:0000256" key="1">
    <source>
        <dbReference type="ARBA" id="ARBA00008846"/>
    </source>
</evidence>
<dbReference type="EMBL" id="JARBDR010000917">
    <property type="protein sequence ID" value="KAJ8302585.1"/>
    <property type="molecule type" value="Genomic_DNA"/>
</dbReference>
<evidence type="ECO:0000313" key="5">
    <source>
        <dbReference type="EMBL" id="KAJ8322409.1"/>
    </source>
</evidence>
<gene>
    <name evidence="5" type="ORF">KUTeg_000041</name>
    <name evidence="4" type="ORF">KUTeg_018981</name>
</gene>
<evidence type="ECO:0000256" key="2">
    <source>
        <dbReference type="ARBA" id="ARBA00022553"/>
    </source>
</evidence>
<dbReference type="PRINTS" id="PR00449">
    <property type="entry name" value="RASTRNSFRMNG"/>
</dbReference>
<dbReference type="SUPFAM" id="SSF52540">
    <property type="entry name" value="P-loop containing nucleoside triphosphate hydrolases"/>
    <property type="match status" value="1"/>
</dbReference>
<reference evidence="4 6" key="1">
    <citation type="submission" date="2022-12" db="EMBL/GenBank/DDBJ databases">
        <title>Chromosome-level genome of Tegillarca granosa.</title>
        <authorList>
            <person name="Kim J."/>
        </authorList>
    </citation>
    <scope>NUCLEOTIDE SEQUENCE [LARGE SCALE GENOMIC DNA]</scope>
    <source>
        <strain evidence="4">Teg-2019</strain>
        <tissue evidence="4">Adductor muscle</tissue>
    </source>
</reference>
<comment type="caution">
    <text evidence="4">The sequence shown here is derived from an EMBL/GenBank/DDBJ whole genome shotgun (WGS) entry which is preliminary data.</text>
</comment>
<dbReference type="PROSITE" id="PS51421">
    <property type="entry name" value="RAS"/>
    <property type="match status" value="1"/>
</dbReference>
<protein>
    <submittedName>
        <fullName evidence="4">Uncharacterized protein</fullName>
    </submittedName>
</protein>
<dbReference type="InterPro" id="IPR001806">
    <property type="entry name" value="Small_GTPase"/>
</dbReference>
<dbReference type="InterPro" id="IPR051641">
    <property type="entry name" value="RGK_GTP-binding_reg"/>
</dbReference>
<dbReference type="Proteomes" id="UP001217089">
    <property type="component" value="Unassembled WGS sequence"/>
</dbReference>
<dbReference type="Gene3D" id="3.40.50.300">
    <property type="entry name" value="P-loop containing nucleotide triphosphate hydrolases"/>
    <property type="match status" value="1"/>
</dbReference>
<dbReference type="Pfam" id="PF00071">
    <property type="entry name" value="Ras"/>
    <property type="match status" value="1"/>
</dbReference>
<dbReference type="EMBL" id="JARBDR010000013">
    <property type="protein sequence ID" value="KAJ8322409.1"/>
    <property type="molecule type" value="Genomic_DNA"/>
</dbReference>
<evidence type="ECO:0000313" key="6">
    <source>
        <dbReference type="Proteomes" id="UP001217089"/>
    </source>
</evidence>
<dbReference type="PROSITE" id="PS51419">
    <property type="entry name" value="RAB"/>
    <property type="match status" value="1"/>
</dbReference>
<keyword evidence="2" id="KW-0597">Phosphoprotein</keyword>
<evidence type="ECO:0000256" key="3">
    <source>
        <dbReference type="SAM" id="MobiDB-lite"/>
    </source>
</evidence>
<dbReference type="PANTHER" id="PTHR45775">
    <property type="entry name" value="RAD, GEM/KIR FAMILY MEMBER 2, ISOFORM C"/>
    <property type="match status" value="1"/>
</dbReference>
<accession>A0ABQ9EBN3</accession>
<sequence>MMTVVSTSDIAEMTSELSSASKDNVQNLSPEIVVMKEDTTELNKRLEHLFPEINVISDRAARSAPGSRSCSFKEKQKENELEVPRERLRRNSMPQTSENLLSVAIQHIKKEQESPLQRVRSFKTTSKGIINRGDSFRRKNEDNIACTGRVLQTDTETEVVDTDTRQRFLSDASDDTTCSTVSSSLFGYYRVAVIGESGVGKTALINQFMSSEYMGAFDINNGCLDDDEMKVSVMLNGEESMMEFIEIEDSKHDLESLMVDAYLIMYSLNDLTSYQIAVENLHRLRSDIGTDRVIVLVGNKVDLARQRLVSVEDVKHVAEEYNCKCTEISAGINHKVDELLVGILRQIRLNLNPVITEYCSKKGSKNKDLSSRGPKKLLSKLFKKNMKNVKNCDNLYEP</sequence>
<feature type="region of interest" description="Disordered" evidence="3">
    <location>
        <begin position="60"/>
        <end position="81"/>
    </location>
</feature>
<name>A0ABQ9EBN3_TEGGR</name>
<dbReference type="PANTHER" id="PTHR45775:SF6">
    <property type="entry name" value="RAD, GEM_KIR FAMILY MEMBER 2, ISOFORM C"/>
    <property type="match status" value="1"/>
</dbReference>
<comment type="similarity">
    <text evidence="1">Belongs to the small GTPase superfamily. RGK family.</text>
</comment>
<proteinExistence type="inferred from homology"/>
<keyword evidence="6" id="KW-1185">Reference proteome</keyword>
<evidence type="ECO:0000313" key="4">
    <source>
        <dbReference type="EMBL" id="KAJ8302585.1"/>
    </source>
</evidence>
<dbReference type="SMART" id="SM00175">
    <property type="entry name" value="RAB"/>
    <property type="match status" value="1"/>
</dbReference>
<dbReference type="InterPro" id="IPR027417">
    <property type="entry name" value="P-loop_NTPase"/>
</dbReference>
<organism evidence="4 6">
    <name type="scientific">Tegillarca granosa</name>
    <name type="common">Malaysian cockle</name>
    <name type="synonym">Anadara granosa</name>
    <dbReference type="NCBI Taxonomy" id="220873"/>
    <lineage>
        <taxon>Eukaryota</taxon>
        <taxon>Metazoa</taxon>
        <taxon>Spiralia</taxon>
        <taxon>Lophotrochozoa</taxon>
        <taxon>Mollusca</taxon>
        <taxon>Bivalvia</taxon>
        <taxon>Autobranchia</taxon>
        <taxon>Pteriomorphia</taxon>
        <taxon>Arcoida</taxon>
        <taxon>Arcoidea</taxon>
        <taxon>Arcidae</taxon>
        <taxon>Tegillarca</taxon>
    </lineage>
</organism>
<dbReference type="SMART" id="SM00173">
    <property type="entry name" value="RAS"/>
    <property type="match status" value="1"/>
</dbReference>
<feature type="compositionally biased region" description="Basic and acidic residues" evidence="3">
    <location>
        <begin position="71"/>
        <end position="81"/>
    </location>
</feature>